<feature type="transmembrane region" description="Helical" evidence="1">
    <location>
        <begin position="234"/>
        <end position="259"/>
    </location>
</feature>
<accession>A0A022PZL4</accession>
<dbReference type="OMA" id="CWRVVAF"/>
<dbReference type="EMBL" id="KI632289">
    <property type="protein sequence ID" value="EYU19680.1"/>
    <property type="molecule type" value="Genomic_DNA"/>
</dbReference>
<organism evidence="2 3">
    <name type="scientific">Erythranthe guttata</name>
    <name type="common">Yellow monkey flower</name>
    <name type="synonym">Mimulus guttatus</name>
    <dbReference type="NCBI Taxonomy" id="4155"/>
    <lineage>
        <taxon>Eukaryota</taxon>
        <taxon>Viridiplantae</taxon>
        <taxon>Streptophyta</taxon>
        <taxon>Embryophyta</taxon>
        <taxon>Tracheophyta</taxon>
        <taxon>Spermatophyta</taxon>
        <taxon>Magnoliopsida</taxon>
        <taxon>eudicotyledons</taxon>
        <taxon>Gunneridae</taxon>
        <taxon>Pentapetalae</taxon>
        <taxon>asterids</taxon>
        <taxon>lamiids</taxon>
        <taxon>Lamiales</taxon>
        <taxon>Phrymaceae</taxon>
        <taxon>Erythranthe</taxon>
    </lineage>
</organism>
<dbReference type="PhylomeDB" id="A0A022PZL4"/>
<evidence type="ECO:0000313" key="2">
    <source>
        <dbReference type="EMBL" id="EYU19680.1"/>
    </source>
</evidence>
<protein>
    <recommendedName>
        <fullName evidence="4">THH1/TOM1/TOM3 domain-containing protein</fullName>
    </recommendedName>
</protein>
<dbReference type="PANTHER" id="PTHR34116:SF9">
    <property type="entry name" value="OS08G0346600 PROTEIN"/>
    <property type="match status" value="1"/>
</dbReference>
<sequence>MRKLLSHHHHNVLSSSSSFLLPPSPSPSPSQFPIVPDYTTHEIFFFSSIPIAKSGFDLATLATIAALLLLSLISFSVVIYTRLRSRRLRHLENFNSLWTVRLLLVTITSIWAVNEILRLPLVRRKYLYPFLPTLNLHQQSNICKIHVVLSLGFLEPSFLVTLLFLVNVSIKKSNPSRMWALVSLLAVCAPVTLLQLFFVYSSPLEGRLPRFMHGSSVAGSDYFGSRTALCTYPFFSSVVFGGFAAAYAVAFLCSCWRVMDLVINKGIRNRIYLLAAAVMVALSVQIACLSLSWLWMPEEAAYGYVVLAMFLFVAGSMAVGEVILVIKPIAEALSAAAELQRRPAEERTTSL</sequence>
<keyword evidence="3" id="KW-1185">Reference proteome</keyword>
<evidence type="ECO:0008006" key="4">
    <source>
        <dbReference type="Google" id="ProtNLM"/>
    </source>
</evidence>
<dbReference type="eggNOG" id="ENOG502R9CB">
    <property type="taxonomic scope" value="Eukaryota"/>
</dbReference>
<feature type="transmembrane region" description="Helical" evidence="1">
    <location>
        <begin position="145"/>
        <end position="166"/>
    </location>
</feature>
<dbReference type="OrthoDB" id="539709at2759"/>
<reference evidence="2 3" key="1">
    <citation type="journal article" date="2013" name="Proc. Natl. Acad. Sci. U.S.A.">
        <title>Fine-scale variation in meiotic recombination in Mimulus inferred from population shotgun sequencing.</title>
        <authorList>
            <person name="Hellsten U."/>
            <person name="Wright K.M."/>
            <person name="Jenkins J."/>
            <person name="Shu S."/>
            <person name="Yuan Y."/>
            <person name="Wessler S.R."/>
            <person name="Schmutz J."/>
            <person name="Willis J.H."/>
            <person name="Rokhsar D.S."/>
        </authorList>
    </citation>
    <scope>NUCLEOTIDE SEQUENCE [LARGE SCALE GENOMIC DNA]</scope>
    <source>
        <strain evidence="3">cv. DUN x IM62</strain>
    </source>
</reference>
<name>A0A022PZL4_ERYGU</name>
<keyword evidence="1" id="KW-1133">Transmembrane helix</keyword>
<keyword evidence="1" id="KW-0812">Transmembrane</keyword>
<proteinExistence type="predicted"/>
<feature type="transmembrane region" description="Helical" evidence="1">
    <location>
        <begin position="58"/>
        <end position="81"/>
    </location>
</feature>
<feature type="transmembrane region" description="Helical" evidence="1">
    <location>
        <begin position="301"/>
        <end position="326"/>
    </location>
</feature>
<dbReference type="PANTHER" id="PTHR34116">
    <property type="entry name" value="PLASMINOGEN ACTIVATOR INHIBITOR"/>
    <property type="match status" value="1"/>
</dbReference>
<dbReference type="KEGG" id="egt:105977474"/>
<dbReference type="AlphaFoldDB" id="A0A022PZL4"/>
<feature type="transmembrane region" description="Helical" evidence="1">
    <location>
        <begin position="102"/>
        <end position="121"/>
    </location>
</feature>
<keyword evidence="1" id="KW-0472">Membrane</keyword>
<feature type="transmembrane region" description="Helical" evidence="1">
    <location>
        <begin position="178"/>
        <end position="200"/>
    </location>
</feature>
<dbReference type="Proteomes" id="UP000030748">
    <property type="component" value="Unassembled WGS sequence"/>
</dbReference>
<feature type="transmembrane region" description="Helical" evidence="1">
    <location>
        <begin position="271"/>
        <end position="295"/>
    </location>
</feature>
<evidence type="ECO:0000313" key="3">
    <source>
        <dbReference type="Proteomes" id="UP000030748"/>
    </source>
</evidence>
<evidence type="ECO:0000256" key="1">
    <source>
        <dbReference type="SAM" id="Phobius"/>
    </source>
</evidence>
<dbReference type="STRING" id="4155.A0A022PZL4"/>
<gene>
    <name evidence="2" type="ORF">MIMGU_mgv1a009157mg</name>
</gene>